<dbReference type="InterPro" id="IPR009100">
    <property type="entry name" value="AcylCoA_DH/oxidase_NM_dom_sf"/>
</dbReference>
<dbReference type="SUPFAM" id="SSF47203">
    <property type="entry name" value="Acyl-CoA dehydrogenase C-terminal domain-like"/>
    <property type="match status" value="1"/>
</dbReference>
<comment type="similarity">
    <text evidence="3 10">Belongs to the acyl-CoA dehydrogenase family.</text>
</comment>
<evidence type="ECO:0000313" key="14">
    <source>
        <dbReference type="EMBL" id="GLR66735.1"/>
    </source>
</evidence>
<dbReference type="InterPro" id="IPR036250">
    <property type="entry name" value="AcylCo_DH-like_C"/>
</dbReference>
<evidence type="ECO:0000256" key="7">
    <source>
        <dbReference type="ARBA" id="ARBA00037085"/>
    </source>
</evidence>
<keyword evidence="15" id="KW-1185">Reference proteome</keyword>
<evidence type="ECO:0000256" key="10">
    <source>
        <dbReference type="RuleBase" id="RU362125"/>
    </source>
</evidence>
<evidence type="ECO:0000259" key="11">
    <source>
        <dbReference type="Pfam" id="PF00441"/>
    </source>
</evidence>
<evidence type="ECO:0000256" key="6">
    <source>
        <dbReference type="ARBA" id="ARBA00023002"/>
    </source>
</evidence>
<dbReference type="PANTHER" id="PTHR48083">
    <property type="entry name" value="MEDIUM-CHAIN SPECIFIC ACYL-COA DEHYDROGENASE, MITOCHONDRIAL-RELATED"/>
    <property type="match status" value="1"/>
</dbReference>
<evidence type="ECO:0000259" key="13">
    <source>
        <dbReference type="Pfam" id="PF02771"/>
    </source>
</evidence>
<evidence type="ECO:0000259" key="12">
    <source>
        <dbReference type="Pfam" id="PF02770"/>
    </source>
</evidence>
<evidence type="ECO:0000256" key="1">
    <source>
        <dbReference type="ARBA" id="ARBA00001974"/>
    </source>
</evidence>
<dbReference type="InterPro" id="IPR037069">
    <property type="entry name" value="AcylCoA_DH/ox_N_sf"/>
</dbReference>
<dbReference type="RefSeq" id="WP_284257437.1">
    <property type="nucleotide sequence ID" value="NZ_BSOS01000033.1"/>
</dbReference>
<evidence type="ECO:0000256" key="3">
    <source>
        <dbReference type="ARBA" id="ARBA00009347"/>
    </source>
</evidence>
<evidence type="ECO:0000256" key="9">
    <source>
        <dbReference type="ARBA" id="ARBA00042660"/>
    </source>
</evidence>
<dbReference type="SUPFAM" id="SSF56645">
    <property type="entry name" value="Acyl-CoA dehydrogenase NM domain-like"/>
    <property type="match status" value="1"/>
</dbReference>
<dbReference type="EMBL" id="BSOS01000033">
    <property type="protein sequence ID" value="GLR66735.1"/>
    <property type="molecule type" value="Genomic_DNA"/>
</dbReference>
<keyword evidence="5 10" id="KW-0274">FAD</keyword>
<dbReference type="InterPro" id="IPR013786">
    <property type="entry name" value="AcylCoA_DH/ox_N"/>
</dbReference>
<dbReference type="Pfam" id="PF00441">
    <property type="entry name" value="Acyl-CoA_dh_1"/>
    <property type="match status" value="1"/>
</dbReference>
<accession>A0ABQ6A5Z3</accession>
<evidence type="ECO:0000256" key="5">
    <source>
        <dbReference type="ARBA" id="ARBA00022827"/>
    </source>
</evidence>
<dbReference type="InterPro" id="IPR009075">
    <property type="entry name" value="AcylCo_DH/oxidase_C"/>
</dbReference>
<dbReference type="InterPro" id="IPR050741">
    <property type="entry name" value="Acyl-CoA_dehydrogenase"/>
</dbReference>
<organism evidence="14 15">
    <name type="scientific">Acidocella aquatica</name>
    <dbReference type="NCBI Taxonomy" id="1922313"/>
    <lineage>
        <taxon>Bacteria</taxon>
        <taxon>Pseudomonadati</taxon>
        <taxon>Pseudomonadota</taxon>
        <taxon>Alphaproteobacteria</taxon>
        <taxon>Acetobacterales</taxon>
        <taxon>Acidocellaceae</taxon>
        <taxon>Acidocella</taxon>
    </lineage>
</organism>
<dbReference type="Proteomes" id="UP001156641">
    <property type="component" value="Unassembled WGS sequence"/>
</dbReference>
<dbReference type="Gene3D" id="1.10.540.10">
    <property type="entry name" value="Acyl-CoA dehydrogenase/oxidase, N-terminal domain"/>
    <property type="match status" value="1"/>
</dbReference>
<evidence type="ECO:0000256" key="8">
    <source>
        <dbReference type="ARBA" id="ARBA00040394"/>
    </source>
</evidence>
<name>A0ABQ6A5Z3_9PROT</name>
<dbReference type="PANTHER" id="PTHR48083:SF20">
    <property type="entry name" value="LONG-CHAIN SPECIFIC ACYL-COA DEHYDROGENASE, MITOCHONDRIAL"/>
    <property type="match status" value="1"/>
</dbReference>
<keyword evidence="6 10" id="KW-0560">Oxidoreductase</keyword>
<dbReference type="Pfam" id="PF02770">
    <property type="entry name" value="Acyl-CoA_dh_M"/>
    <property type="match status" value="1"/>
</dbReference>
<dbReference type="InterPro" id="IPR046373">
    <property type="entry name" value="Acyl-CoA_Oxase/DH_mid-dom_sf"/>
</dbReference>
<evidence type="ECO:0000256" key="4">
    <source>
        <dbReference type="ARBA" id="ARBA00022630"/>
    </source>
</evidence>
<dbReference type="Gene3D" id="2.40.110.10">
    <property type="entry name" value="Butyryl-CoA Dehydrogenase, subunit A, domain 2"/>
    <property type="match status" value="1"/>
</dbReference>
<keyword evidence="4 10" id="KW-0285">Flavoprotein</keyword>
<protein>
    <recommendedName>
        <fullName evidence="8">Acyl-[acyl-carrier-protein] dehydrogenase MbtN</fullName>
    </recommendedName>
    <alternativeName>
        <fullName evidence="9">Mycobactin synthase protein N</fullName>
    </alternativeName>
</protein>
<dbReference type="Pfam" id="PF02771">
    <property type="entry name" value="Acyl-CoA_dh_N"/>
    <property type="match status" value="1"/>
</dbReference>
<comment type="cofactor">
    <cofactor evidence="1 10">
        <name>FAD</name>
        <dbReference type="ChEBI" id="CHEBI:57692"/>
    </cofactor>
</comment>
<comment type="caution">
    <text evidence="14">The sequence shown here is derived from an EMBL/GenBank/DDBJ whole genome shotgun (WGS) entry which is preliminary data.</text>
</comment>
<feature type="domain" description="Acyl-CoA oxidase/dehydrogenase middle" evidence="12">
    <location>
        <begin position="124"/>
        <end position="217"/>
    </location>
</feature>
<comment type="function">
    <text evidence="7">Catalyzes the dehydrogenation at the alpha-beta position of ACP-bound acyl chains. This results in the introduction of a double bond in the lipidic chain, which is further transferred to the epsilon-amino group of lysine residue in the mycobactin core by MbtK.</text>
</comment>
<reference evidence="15" key="1">
    <citation type="journal article" date="2019" name="Int. J. Syst. Evol. Microbiol.">
        <title>The Global Catalogue of Microorganisms (GCM) 10K type strain sequencing project: providing services to taxonomists for standard genome sequencing and annotation.</title>
        <authorList>
            <consortium name="The Broad Institute Genomics Platform"/>
            <consortium name="The Broad Institute Genome Sequencing Center for Infectious Disease"/>
            <person name="Wu L."/>
            <person name="Ma J."/>
        </authorList>
    </citation>
    <scope>NUCLEOTIDE SEQUENCE [LARGE SCALE GENOMIC DNA]</scope>
    <source>
        <strain evidence="15">NBRC 112502</strain>
    </source>
</reference>
<dbReference type="Gene3D" id="1.20.140.10">
    <property type="entry name" value="Butyryl-CoA Dehydrogenase, subunit A, domain 3"/>
    <property type="match status" value="1"/>
</dbReference>
<evidence type="ECO:0000256" key="2">
    <source>
        <dbReference type="ARBA" id="ARBA00005102"/>
    </source>
</evidence>
<proteinExistence type="inferred from homology"/>
<feature type="domain" description="Acyl-CoA dehydrogenase/oxidase N-terminal" evidence="13">
    <location>
        <begin position="8"/>
        <end position="119"/>
    </location>
</feature>
<gene>
    <name evidence="14" type="ORF">GCM10010909_14150</name>
</gene>
<dbReference type="InterPro" id="IPR006091">
    <property type="entry name" value="Acyl-CoA_Oxase/DH_mid-dom"/>
</dbReference>
<sequence length="378" mass="41095">MAVSVYSTEHEIFRRSLRAFLAREVTPYYQDWEEAHLPDRNFWRKAGPEGFIGAALPEAYGGPGGDFLHHIIVAQELGACPGAETAGVLLQEDLPAFHIFNFGTEAQKNKWLPRVVSGETVLTVAMTEPHTGSDLAAIRTTAVRDGDEYVINGAKLYISGGLIADLAIVAVKTDPAAGAKGVSLFLVELDSPGITRGKPLKKMGMNAGDNAELFFDNLRVPSSAMLGREGGGFGVLMSELPRERLLIAVRSLGEAQRAFDLTVEFTRQRTAFGSRVIDFQNSQFVLASMKTDLAQGHAFLNQCIGQAMAGGLDNVRSAMAKLWITEMQGRVMDQCVQLHGGAGYMDEYQISKLYTAARVTRIYGGSSEIMRLSIARSI</sequence>
<evidence type="ECO:0000313" key="15">
    <source>
        <dbReference type="Proteomes" id="UP001156641"/>
    </source>
</evidence>
<feature type="domain" description="Acyl-CoA dehydrogenase/oxidase C-terminal" evidence="11">
    <location>
        <begin position="230"/>
        <end position="378"/>
    </location>
</feature>
<comment type="pathway">
    <text evidence="2">Siderophore biosynthesis; mycobactin biosynthesis.</text>
</comment>